<feature type="transmembrane region" description="Helical" evidence="2">
    <location>
        <begin position="1651"/>
        <end position="1672"/>
    </location>
</feature>
<feature type="transmembrane region" description="Helical" evidence="2">
    <location>
        <begin position="1751"/>
        <end position="1773"/>
    </location>
</feature>
<feature type="transmembrane region" description="Helical" evidence="2">
    <location>
        <begin position="1359"/>
        <end position="1382"/>
    </location>
</feature>
<dbReference type="GO" id="GO:0071260">
    <property type="term" value="P:cellular response to mechanical stimulus"/>
    <property type="evidence" value="ECO:0000318"/>
    <property type="project" value="GO_Central"/>
</dbReference>
<feature type="transmembrane region" description="Helical" evidence="2">
    <location>
        <begin position="214"/>
        <end position="234"/>
    </location>
</feature>
<feature type="region of interest" description="Disordered" evidence="1">
    <location>
        <begin position="1215"/>
        <end position="1244"/>
    </location>
</feature>
<feature type="transmembrane region" description="Helical" evidence="2">
    <location>
        <begin position="575"/>
        <end position="595"/>
    </location>
</feature>
<dbReference type="PANTHER" id="PTHR13167:SF25">
    <property type="entry name" value="PIEZO-TYPE MECHANOSENSITIVE ION CHANNEL COMPONENT"/>
    <property type="match status" value="1"/>
</dbReference>
<dbReference type="VEuPathDB" id="TrichDB:TVAGG3_0954150"/>
<feature type="transmembrane region" description="Helical" evidence="2">
    <location>
        <begin position="1388"/>
        <end position="1406"/>
    </location>
</feature>
<feature type="transmembrane region" description="Helical" evidence="2">
    <location>
        <begin position="151"/>
        <end position="172"/>
    </location>
</feature>
<dbReference type="PANTHER" id="PTHR13167">
    <property type="entry name" value="PIEZO-TYPE MECHANOSENSITIVE ION CHANNEL COMPONENT"/>
    <property type="match status" value="1"/>
</dbReference>
<feature type="transmembrane region" description="Helical" evidence="2">
    <location>
        <begin position="1074"/>
        <end position="1097"/>
    </location>
</feature>
<feature type="transmembrane region" description="Helical" evidence="2">
    <location>
        <begin position="972"/>
        <end position="996"/>
    </location>
</feature>
<feature type="transmembrane region" description="Helical" evidence="2">
    <location>
        <begin position="1591"/>
        <end position="1612"/>
    </location>
</feature>
<feature type="transmembrane region" description="Helical" evidence="2">
    <location>
        <begin position="241"/>
        <end position="259"/>
    </location>
</feature>
<feature type="transmembrane region" description="Helical" evidence="2">
    <location>
        <begin position="286"/>
        <end position="306"/>
    </location>
</feature>
<evidence type="ECO:0000256" key="2">
    <source>
        <dbReference type="SAM" id="Phobius"/>
    </source>
</evidence>
<accession>A2FSD5</accession>
<dbReference type="GO" id="GO:0016020">
    <property type="term" value="C:membrane"/>
    <property type="evidence" value="ECO:0000318"/>
    <property type="project" value="GO_Central"/>
</dbReference>
<feature type="transmembrane region" description="Helical" evidence="2">
    <location>
        <begin position="48"/>
        <end position="69"/>
    </location>
</feature>
<keyword evidence="4" id="KW-1185">Reference proteome</keyword>
<keyword evidence="2" id="KW-1133">Transmembrane helix</keyword>
<organism evidence="3 4">
    <name type="scientific">Trichomonas vaginalis (strain ATCC PRA-98 / G3)</name>
    <dbReference type="NCBI Taxonomy" id="412133"/>
    <lineage>
        <taxon>Eukaryota</taxon>
        <taxon>Metamonada</taxon>
        <taxon>Parabasalia</taxon>
        <taxon>Trichomonadida</taxon>
        <taxon>Trichomonadidae</taxon>
        <taxon>Trichomonas</taxon>
    </lineage>
</organism>
<feature type="transmembrane region" description="Helical" evidence="2">
    <location>
        <begin position="1117"/>
        <end position="1133"/>
    </location>
</feature>
<dbReference type="VEuPathDB" id="TrichDB:TVAGG3_0560910"/>
<feature type="transmembrane region" description="Helical" evidence="2">
    <location>
        <begin position="1017"/>
        <end position="1040"/>
    </location>
</feature>
<dbReference type="VEuPathDB" id="TrichDB:TVAG_386180"/>
<reference evidence="3" key="1">
    <citation type="submission" date="2006-10" db="EMBL/GenBank/DDBJ databases">
        <authorList>
            <person name="Amadeo P."/>
            <person name="Zhao Q."/>
            <person name="Wortman J."/>
            <person name="Fraser-Liggett C."/>
            <person name="Carlton J."/>
        </authorList>
    </citation>
    <scope>NUCLEOTIDE SEQUENCE</scope>
    <source>
        <strain evidence="3">G3</strain>
    </source>
</reference>
<dbReference type="SMR" id="A2FSD5"/>
<feature type="transmembrane region" description="Helical" evidence="2">
    <location>
        <begin position="184"/>
        <end position="208"/>
    </location>
</feature>
<feature type="region of interest" description="Disordered" evidence="1">
    <location>
        <begin position="1"/>
        <end position="37"/>
    </location>
</feature>
<dbReference type="OrthoDB" id="10637392at2759"/>
<feature type="transmembrane region" description="Helical" evidence="2">
    <location>
        <begin position="796"/>
        <end position="816"/>
    </location>
</feature>
<feature type="transmembrane region" description="Helical" evidence="2">
    <location>
        <begin position="844"/>
        <end position="860"/>
    </location>
</feature>
<feature type="transmembrane region" description="Helical" evidence="2">
    <location>
        <begin position="1692"/>
        <end position="1709"/>
    </location>
</feature>
<gene>
    <name evidence="3" type="ORF">TVAG_386180</name>
</gene>
<feature type="transmembrane region" description="Helical" evidence="2">
    <location>
        <begin position="743"/>
        <end position="763"/>
    </location>
</feature>
<feature type="transmembrane region" description="Helical" evidence="2">
    <location>
        <begin position="416"/>
        <end position="436"/>
    </location>
</feature>
<feature type="transmembrane region" description="Helical" evidence="2">
    <location>
        <begin position="104"/>
        <end position="125"/>
    </location>
</feature>
<reference evidence="3" key="2">
    <citation type="journal article" date="2007" name="Science">
        <title>Draft genome sequence of the sexually transmitted pathogen Trichomonas vaginalis.</title>
        <authorList>
            <person name="Carlton J.M."/>
            <person name="Hirt R.P."/>
            <person name="Silva J.C."/>
            <person name="Delcher A.L."/>
            <person name="Schatz M."/>
            <person name="Zhao Q."/>
            <person name="Wortman J.R."/>
            <person name="Bidwell S.L."/>
            <person name="Alsmark U.C.M."/>
            <person name="Besteiro S."/>
            <person name="Sicheritz-Ponten T."/>
            <person name="Noel C.J."/>
            <person name="Dacks J.B."/>
            <person name="Foster P.G."/>
            <person name="Simillion C."/>
            <person name="Van de Peer Y."/>
            <person name="Miranda-Saavedra D."/>
            <person name="Barton G.J."/>
            <person name="Westrop G.D."/>
            <person name="Mueller S."/>
            <person name="Dessi D."/>
            <person name="Fiori P.L."/>
            <person name="Ren Q."/>
            <person name="Paulsen I."/>
            <person name="Zhang H."/>
            <person name="Bastida-Corcuera F.D."/>
            <person name="Simoes-Barbosa A."/>
            <person name="Brown M.T."/>
            <person name="Hayes R.D."/>
            <person name="Mukherjee M."/>
            <person name="Okumura C.Y."/>
            <person name="Schneider R."/>
            <person name="Smith A.J."/>
            <person name="Vanacova S."/>
            <person name="Villalvazo M."/>
            <person name="Haas B.J."/>
            <person name="Pertea M."/>
            <person name="Feldblyum T.V."/>
            <person name="Utterback T.R."/>
            <person name="Shu C.L."/>
            <person name="Osoegawa K."/>
            <person name="de Jong P.J."/>
            <person name="Hrdy I."/>
            <person name="Horvathova L."/>
            <person name="Zubacova Z."/>
            <person name="Dolezal P."/>
            <person name="Malik S.B."/>
            <person name="Logsdon J.M. Jr."/>
            <person name="Henze K."/>
            <person name="Gupta A."/>
            <person name="Wang C.C."/>
            <person name="Dunne R.L."/>
            <person name="Upcroft J.A."/>
            <person name="Upcroft P."/>
            <person name="White O."/>
            <person name="Salzberg S.L."/>
            <person name="Tang P."/>
            <person name="Chiu C.-H."/>
            <person name="Lee Y.-S."/>
            <person name="Embley T.M."/>
            <person name="Coombs G.H."/>
            <person name="Mottram J.C."/>
            <person name="Tachezy J."/>
            <person name="Fraser-Liggett C.M."/>
            <person name="Johnson P.J."/>
        </authorList>
    </citation>
    <scope>NUCLEOTIDE SEQUENCE [LARGE SCALE GENOMIC DNA]</scope>
    <source>
        <strain evidence="3">G3</strain>
    </source>
</reference>
<feature type="transmembrane region" description="Helical" evidence="2">
    <location>
        <begin position="607"/>
        <end position="626"/>
    </location>
</feature>
<feature type="transmembrane region" description="Helical" evidence="2">
    <location>
        <begin position="318"/>
        <end position="338"/>
    </location>
</feature>
<dbReference type="GO" id="GO:0008381">
    <property type="term" value="F:mechanosensitive monoatomic ion channel activity"/>
    <property type="evidence" value="ECO:0000318"/>
    <property type="project" value="GO_Central"/>
</dbReference>
<dbReference type="GO" id="GO:0042391">
    <property type="term" value="P:regulation of membrane potential"/>
    <property type="evidence" value="ECO:0000318"/>
    <property type="project" value="GO_Central"/>
</dbReference>
<dbReference type="STRING" id="5722.A2FSD5"/>
<dbReference type="KEGG" id="tva:4749903"/>
<dbReference type="InParanoid" id="A2FSD5"/>
<dbReference type="InterPro" id="IPR027272">
    <property type="entry name" value="Piezo"/>
</dbReference>
<feature type="non-terminal residue" evidence="3">
    <location>
        <position position="1980"/>
    </location>
</feature>
<feature type="transmembrane region" description="Helical" evidence="2">
    <location>
        <begin position="1618"/>
        <end position="1639"/>
    </location>
</feature>
<dbReference type="EMBL" id="DS113983">
    <property type="protein sequence ID" value="EAX92194.1"/>
    <property type="molecule type" value="Genomic_DNA"/>
</dbReference>
<feature type="compositionally biased region" description="Acidic residues" evidence="1">
    <location>
        <begin position="1234"/>
        <end position="1243"/>
    </location>
</feature>
<keyword evidence="2" id="KW-0812">Transmembrane</keyword>
<feature type="transmembrane region" description="Helical" evidence="2">
    <location>
        <begin position="632"/>
        <end position="650"/>
    </location>
</feature>
<dbReference type="GO" id="GO:0050982">
    <property type="term" value="P:detection of mechanical stimulus"/>
    <property type="evidence" value="ECO:0000318"/>
    <property type="project" value="GO_Central"/>
</dbReference>
<keyword evidence="2" id="KW-0472">Membrane</keyword>
<protein>
    <submittedName>
        <fullName evidence="3">Uncharacterized protein</fullName>
    </submittedName>
</protein>
<evidence type="ECO:0000256" key="1">
    <source>
        <dbReference type="SAM" id="MobiDB-lite"/>
    </source>
</evidence>
<feature type="transmembrane region" description="Helical" evidence="2">
    <location>
        <begin position="510"/>
        <end position="528"/>
    </location>
</feature>
<feature type="transmembrane region" description="Helical" evidence="2">
    <location>
        <begin position="1046"/>
        <end position="1062"/>
    </location>
</feature>
<name>A2FSD5_TRIV3</name>
<dbReference type="GO" id="GO:0005261">
    <property type="term" value="F:monoatomic cation channel activity"/>
    <property type="evidence" value="ECO:0000318"/>
    <property type="project" value="GO_Central"/>
</dbReference>
<feature type="transmembrane region" description="Helical" evidence="2">
    <location>
        <begin position="1413"/>
        <end position="1434"/>
    </location>
</feature>
<feature type="transmembrane region" description="Helical" evidence="2">
    <location>
        <begin position="368"/>
        <end position="387"/>
    </location>
</feature>
<feature type="transmembrane region" description="Helical" evidence="2">
    <location>
        <begin position="904"/>
        <end position="920"/>
    </location>
</feature>
<feature type="transmembrane region" description="Helical" evidence="2">
    <location>
        <begin position="535"/>
        <end position="555"/>
    </location>
</feature>
<evidence type="ECO:0000313" key="3">
    <source>
        <dbReference type="EMBL" id="EAX92194.1"/>
    </source>
</evidence>
<feature type="compositionally biased region" description="Basic and acidic residues" evidence="1">
    <location>
        <begin position="1215"/>
        <end position="1225"/>
    </location>
</feature>
<sequence length="1980" mass="228420">MEDSEYELSSEPSTTTASGDEVVDPDKLPTTKSYANIPMPRKKKKDHIIFPIMTIVLLELILPICYLINSISTQSIMGLLNIIILIVNVIITNLTKKSITGHKVILSIELVYNIILLACAATLGYRSDRLTNKALIYLGLDFNNTVVKSPLLTIVVSSIAIFLELVAVVFISKTKPEQMIRLREMFFASMGWIFSADFIWCFCLAYAGASNTSYLFMPLLLYFVYISITMGIIGRPCVPHIMQYVVYGYSILYSMYLFYQVSNIGKIYSIANQIKFVMLANRKYDYLVLSVNIIQIWLSTQLCFAFNRAGKAPKIPAFLTSASDFVLVFSFVGVLVYAVFYPCYISVLWIIIVYITAFFNLNTAKKVFFRVISLIHNFSFSCIYVTLADLYPESKIAPKTLIRLNEVGLYHFKDNFTYTLLGFFLAAILAQIGRIIHYKDDQEENEQENYNNLPDVVEKPKEEKKEFLIVKGIKLCFKWIKLIVVFIFKYFTAAAIIILALTYGYAENQIIYHIVWLIALCISVLGIYYRIIFEFIKFFIGITIITATFFEANGLDFHNIDDFLRKTGLAVPSGYTLAGYLWPYMVILFLTVICTNMSDPIFSLPPTGATLVFWFLCLLHMLYLYLFKFNVFSLAYLVAGVWIFYCQVLNKVQLLKVAIMVSGFCVSLHQGLLMLSEYPQTRNFLCALIPSNIIDISTPTSPGSESVLLAVTQFTISLTYRNFVTGYNKKGIYAHGILEEIKAALRSFYFYISWIFMFFFSIANDYPTVIKLLISVFFLLGSKVARLFNKMVKYQLLFNLVFLFVEMFFEIFPNYIEKHRTILEYVGLYFVNGEYTIANRNASMTWQLLFIFVSILNIIAEHPEPTDPKFDKCLGMRLYRAFYSMLHNWLPVFVNISLCISTLYNPTIFGLFSYIILNIVQFKPQVLKRGALLITFLFNCCFMFQYLVWLGLPKSPYYFTGLPTRWLEFFSLTNIEIPALLTNMVTAFVLTFYLQFRELAISYDIAFDELPETIKQIVLFICANIFEIIEAIAISVSIFIPTVDGIFFFLLVNTLFFATLLFEFDSHKTISIHLWGIFLVILARWISRCPYFTSLGMGKWISSLFDLPFRASSSSEVWWIILFALESLIIHVMETPMFQTCRKDGIQRLAYRFIRTRQLKVINRLNQEIVENLQHKKIDDIFTIAESTSNMSRSVFNLLPSMSTPNLAEKAKIEQKKQQKEEEAKKKKQALLDNSEEDYEEDESEKKKPLKEILYDLIQDFKDKVLKPILRKLLLLVINICPINSEAGINVLTLNSIHSILRRYASVMRISGSFTLSPAEQNFMKKLPPSIFYQISSLGDLCGFPELKDERLFEHSMRYLGLVVRNLSLPLLLLICVIHLFIRENIWSFINLVYCFVFFAGTNLYAKPNILRLFYLFIMLMMLVRAICTVEVVANVINNYMDSVAAGTASVNVIALFGANPNTDSNVEIFVFLIANWYIVDKLRNALVFSPHHYTETVFGGDNKLDGFPDKYFYNFDNPDKVLGLSSKQTGTVWEQIKQNANSIRIFPSTQYILVIIIDIIAFVIMLFGIDDWTTKPRSTAVLLDFSKDGISLKAIFSLIFSTIFVLIYYFLRISNNFLGIFIFNIIQLLCILFFYFIVCVNRISSLEFYMFIKFVSILIVFHDTYCGKLFANFSFPDIKKNGSKILAMNNVIRIVPFIYEIYTLLVWMSKTTYVSYRKFFVMSELKIYLENQMVYNHRHKEEELKHQRSGLIGTIFILLIIIVLFGPMFFLIKSKISTEPNPIYSASLECGLSSTGYLYKSYAHIMPMTTAQQNELIKDSDEFDYLRAIPTDNMYIIDFPLESQLVPELPNETIDTIFKSNDYEIVYTLNLNFLKGTTNSFSPNVVQQYQLFNETLSLQNKTMLYENYLSHNGTVMFNFSLPVLLMTFYSYPIMPTKSESQIYGMEFTARGKFAFVHRESASSLLATPTIRVMLYSSEV</sequence>
<evidence type="ECO:0000313" key="4">
    <source>
        <dbReference type="Proteomes" id="UP000001542"/>
    </source>
</evidence>
<feature type="transmembrane region" description="Helical" evidence="2">
    <location>
        <begin position="75"/>
        <end position="92"/>
    </location>
</feature>
<feature type="transmembrane region" description="Helical" evidence="2">
    <location>
        <begin position="479"/>
        <end position="504"/>
    </location>
</feature>
<feature type="transmembrane region" description="Helical" evidence="2">
    <location>
        <begin position="932"/>
        <end position="952"/>
    </location>
</feature>
<dbReference type="Proteomes" id="UP000001542">
    <property type="component" value="Unassembled WGS sequence"/>
</dbReference>
<dbReference type="OMA" id="WTPSIND"/>
<feature type="transmembrane region" description="Helical" evidence="2">
    <location>
        <begin position="1552"/>
        <end position="1570"/>
    </location>
</feature>
<proteinExistence type="predicted"/>